<dbReference type="InterPro" id="IPR007110">
    <property type="entry name" value="Ig-like_dom"/>
</dbReference>
<protein>
    <submittedName>
        <fullName evidence="5">Myosin light chain kinase, smooth muscle-like</fullName>
    </submittedName>
</protein>
<evidence type="ECO:0000259" key="3">
    <source>
        <dbReference type="PROSITE" id="PS50835"/>
    </source>
</evidence>
<dbReference type="PROSITE" id="PS50835">
    <property type="entry name" value="IG_LIKE"/>
    <property type="match status" value="1"/>
</dbReference>
<proteinExistence type="predicted"/>
<dbReference type="PANTHER" id="PTHR47633:SF8">
    <property type="entry name" value="SPEG NEIGHBOR PROTEIN"/>
    <property type="match status" value="1"/>
</dbReference>
<gene>
    <name evidence="5" type="primary">LOC116490631</name>
</gene>
<sequence>MTEISSNISDELICIGQTLCSGIGSVQGKQPNFIQKFGHTTLQEGEDLILHCTIHGKPKPHVCWTKDDIQVVAGDISVEKLGDTYYLLKRNVVLADTGKYICVASNEVGKAHCSAVVTVIEKNKTPEISTVTQTKSEWKDGYFSEKVHVTTGELLQTQDTFYVRDQRPVTKHLPLR</sequence>
<dbReference type="InterPro" id="IPR003598">
    <property type="entry name" value="Ig_sub2"/>
</dbReference>
<dbReference type="InterPro" id="IPR003599">
    <property type="entry name" value="Ig_sub"/>
</dbReference>
<evidence type="ECO:0000313" key="5">
    <source>
        <dbReference type="RefSeq" id="XP_032045902.1"/>
    </source>
</evidence>
<keyword evidence="2" id="KW-0393">Immunoglobulin domain</keyword>
<reference evidence="5" key="1">
    <citation type="submission" date="2025-08" db="UniProtKB">
        <authorList>
            <consortium name="RefSeq"/>
        </authorList>
    </citation>
    <scope>IDENTIFICATION</scope>
    <source>
        <tissue evidence="5">Lung</tissue>
    </source>
</reference>
<dbReference type="Gene3D" id="2.60.40.10">
    <property type="entry name" value="Immunoglobulins"/>
    <property type="match status" value="1"/>
</dbReference>
<dbReference type="InterPro" id="IPR013783">
    <property type="entry name" value="Ig-like_fold"/>
</dbReference>
<dbReference type="Pfam" id="PF07679">
    <property type="entry name" value="I-set"/>
    <property type="match status" value="1"/>
</dbReference>
<dbReference type="FunFam" id="2.60.40.10:FF:000032">
    <property type="entry name" value="palladin isoform X1"/>
    <property type="match status" value="1"/>
</dbReference>
<keyword evidence="1" id="KW-1015">Disulfide bond</keyword>
<dbReference type="InterPro" id="IPR036179">
    <property type="entry name" value="Ig-like_dom_sf"/>
</dbReference>
<dbReference type="SMART" id="SM00409">
    <property type="entry name" value="IG"/>
    <property type="match status" value="1"/>
</dbReference>
<dbReference type="GO" id="GO:0004672">
    <property type="term" value="F:protein kinase activity"/>
    <property type="evidence" value="ECO:0007669"/>
    <property type="project" value="TreeGrafter"/>
</dbReference>
<evidence type="ECO:0000256" key="1">
    <source>
        <dbReference type="ARBA" id="ARBA00023157"/>
    </source>
</evidence>
<keyword evidence="4" id="KW-1185">Reference proteome</keyword>
<dbReference type="InterPro" id="IPR013098">
    <property type="entry name" value="Ig_I-set"/>
</dbReference>
<organism evidence="4 5">
    <name type="scientific">Aythya fuligula</name>
    <name type="common">Tufted duck</name>
    <name type="synonym">Anas fuligula</name>
    <dbReference type="NCBI Taxonomy" id="219594"/>
    <lineage>
        <taxon>Eukaryota</taxon>
        <taxon>Metazoa</taxon>
        <taxon>Chordata</taxon>
        <taxon>Craniata</taxon>
        <taxon>Vertebrata</taxon>
        <taxon>Euteleostomi</taxon>
        <taxon>Archelosauria</taxon>
        <taxon>Archosauria</taxon>
        <taxon>Dinosauria</taxon>
        <taxon>Saurischia</taxon>
        <taxon>Theropoda</taxon>
        <taxon>Coelurosauria</taxon>
        <taxon>Aves</taxon>
        <taxon>Neognathae</taxon>
        <taxon>Galloanserae</taxon>
        <taxon>Anseriformes</taxon>
        <taxon>Anatidae</taxon>
        <taxon>Aythyinae</taxon>
        <taxon>Aythya</taxon>
    </lineage>
</organism>
<dbReference type="SMART" id="SM00408">
    <property type="entry name" value="IGc2"/>
    <property type="match status" value="1"/>
</dbReference>
<dbReference type="GeneID" id="116490631"/>
<dbReference type="InParanoid" id="A0A6J3D9D1"/>
<accession>A0A6J3D9D1</accession>
<dbReference type="Proteomes" id="UP000504639">
    <property type="component" value="Chromosome 6"/>
</dbReference>
<evidence type="ECO:0000256" key="2">
    <source>
        <dbReference type="ARBA" id="ARBA00023319"/>
    </source>
</evidence>
<dbReference type="AlphaFoldDB" id="A0A6J3D9D1"/>
<dbReference type="RefSeq" id="XP_032045902.1">
    <property type="nucleotide sequence ID" value="XM_032190011.1"/>
</dbReference>
<dbReference type="KEGG" id="aful:116490631"/>
<name>A0A6J3D9D1_AYTFU</name>
<feature type="domain" description="Ig-like" evidence="3">
    <location>
        <begin position="31"/>
        <end position="118"/>
    </location>
</feature>
<evidence type="ECO:0000313" key="4">
    <source>
        <dbReference type="Proteomes" id="UP000504639"/>
    </source>
</evidence>
<dbReference type="SUPFAM" id="SSF48726">
    <property type="entry name" value="Immunoglobulin"/>
    <property type="match status" value="1"/>
</dbReference>
<dbReference type="PANTHER" id="PTHR47633">
    <property type="entry name" value="IMMUNOGLOBULIN"/>
    <property type="match status" value="1"/>
</dbReference>